<dbReference type="EMBL" id="FUEG01000086">
    <property type="protein sequence ID" value="SJL19024.1"/>
    <property type="molecule type" value="Genomic_DNA"/>
</dbReference>
<feature type="region of interest" description="Disordered" evidence="1">
    <location>
        <begin position="142"/>
        <end position="162"/>
    </location>
</feature>
<accession>A0A284SDE0</accession>
<gene>
    <name evidence="2" type="ORF">ARMOST_22630</name>
</gene>
<evidence type="ECO:0000256" key="1">
    <source>
        <dbReference type="SAM" id="MobiDB-lite"/>
    </source>
</evidence>
<protein>
    <submittedName>
        <fullName evidence="2">Uncharacterized protein</fullName>
    </submittedName>
</protein>
<evidence type="ECO:0000313" key="3">
    <source>
        <dbReference type="Proteomes" id="UP000219338"/>
    </source>
</evidence>
<dbReference type="Proteomes" id="UP000219338">
    <property type="component" value="Unassembled WGS sequence"/>
</dbReference>
<name>A0A284SDE0_ARMOS</name>
<evidence type="ECO:0000313" key="2">
    <source>
        <dbReference type="EMBL" id="SJL19024.1"/>
    </source>
</evidence>
<sequence>MSLWHAVESRLAPSQLPNDYRPLKHPSIRWWWSVYWQSGLMDITGRSVRGISLPDPGEYLPSRLQASGHLRRELEGFTHDAGELNDKLFIGSQQLAVRLLLHKRYSTRRRIFYHSSFNRNLSSYARTWTRMMVVSGGAQHGESSAKSKVCTTKGSVVTHSPR</sequence>
<dbReference type="AlphaFoldDB" id="A0A284SDE0"/>
<proteinExistence type="predicted"/>
<reference evidence="3" key="1">
    <citation type="journal article" date="2017" name="Nat. Ecol. Evol.">
        <title>Genome expansion and lineage-specific genetic innovations in the forest pathogenic fungi Armillaria.</title>
        <authorList>
            <person name="Sipos G."/>
            <person name="Prasanna A.N."/>
            <person name="Walter M.C."/>
            <person name="O'Connor E."/>
            <person name="Balint B."/>
            <person name="Krizsan K."/>
            <person name="Kiss B."/>
            <person name="Hess J."/>
            <person name="Varga T."/>
            <person name="Slot J."/>
            <person name="Riley R."/>
            <person name="Boka B."/>
            <person name="Rigling D."/>
            <person name="Barry K."/>
            <person name="Lee J."/>
            <person name="Mihaltcheva S."/>
            <person name="LaButti K."/>
            <person name="Lipzen A."/>
            <person name="Waldron R."/>
            <person name="Moloney N.M."/>
            <person name="Sperisen C."/>
            <person name="Kredics L."/>
            <person name="Vagvoelgyi C."/>
            <person name="Patrignani A."/>
            <person name="Fitzpatrick D."/>
            <person name="Nagy I."/>
            <person name="Doyle S."/>
            <person name="Anderson J.B."/>
            <person name="Grigoriev I.V."/>
            <person name="Gueldener U."/>
            <person name="Muensterkoetter M."/>
            <person name="Nagy L.G."/>
        </authorList>
    </citation>
    <scope>NUCLEOTIDE SEQUENCE [LARGE SCALE GENOMIC DNA]</scope>
    <source>
        <strain evidence="3">C18/9</strain>
    </source>
</reference>
<organism evidence="2 3">
    <name type="scientific">Armillaria ostoyae</name>
    <name type="common">Armillaria root rot fungus</name>
    <dbReference type="NCBI Taxonomy" id="47428"/>
    <lineage>
        <taxon>Eukaryota</taxon>
        <taxon>Fungi</taxon>
        <taxon>Dikarya</taxon>
        <taxon>Basidiomycota</taxon>
        <taxon>Agaricomycotina</taxon>
        <taxon>Agaricomycetes</taxon>
        <taxon>Agaricomycetidae</taxon>
        <taxon>Agaricales</taxon>
        <taxon>Marasmiineae</taxon>
        <taxon>Physalacriaceae</taxon>
        <taxon>Armillaria</taxon>
    </lineage>
</organism>
<keyword evidence="3" id="KW-1185">Reference proteome</keyword>